<dbReference type="EMBL" id="CAUYUJ010016153">
    <property type="protein sequence ID" value="CAK0862359.1"/>
    <property type="molecule type" value="Genomic_DNA"/>
</dbReference>
<feature type="region of interest" description="Disordered" evidence="1">
    <location>
        <begin position="171"/>
        <end position="192"/>
    </location>
</feature>
<keyword evidence="4" id="KW-1185">Reference proteome</keyword>
<organism evidence="3 4">
    <name type="scientific">Prorocentrum cordatum</name>
    <dbReference type="NCBI Taxonomy" id="2364126"/>
    <lineage>
        <taxon>Eukaryota</taxon>
        <taxon>Sar</taxon>
        <taxon>Alveolata</taxon>
        <taxon>Dinophyceae</taxon>
        <taxon>Prorocentrales</taxon>
        <taxon>Prorocentraceae</taxon>
        <taxon>Prorocentrum</taxon>
    </lineage>
</organism>
<dbReference type="SUPFAM" id="SSF46565">
    <property type="entry name" value="Chaperone J-domain"/>
    <property type="match status" value="1"/>
</dbReference>
<feature type="domain" description="J" evidence="2">
    <location>
        <begin position="32"/>
        <end position="93"/>
    </location>
</feature>
<dbReference type="InterPro" id="IPR036869">
    <property type="entry name" value="J_dom_sf"/>
</dbReference>
<feature type="compositionally biased region" description="Basic and acidic residues" evidence="1">
    <location>
        <begin position="183"/>
        <end position="192"/>
    </location>
</feature>
<dbReference type="CDD" id="cd06257">
    <property type="entry name" value="DnaJ"/>
    <property type="match status" value="1"/>
</dbReference>
<reference evidence="3" key="1">
    <citation type="submission" date="2023-10" db="EMBL/GenBank/DDBJ databases">
        <authorList>
            <person name="Chen Y."/>
            <person name="Shah S."/>
            <person name="Dougan E. K."/>
            <person name="Thang M."/>
            <person name="Chan C."/>
        </authorList>
    </citation>
    <scope>NUCLEOTIDE SEQUENCE [LARGE SCALE GENOMIC DNA]</scope>
</reference>
<dbReference type="Proteomes" id="UP001189429">
    <property type="component" value="Unassembled WGS sequence"/>
</dbReference>
<protein>
    <recommendedName>
        <fullName evidence="2">J domain-containing protein</fullName>
    </recommendedName>
</protein>
<dbReference type="PANTHER" id="PTHR43908">
    <property type="entry name" value="AT29763P-RELATED"/>
    <property type="match status" value="1"/>
</dbReference>
<evidence type="ECO:0000256" key="1">
    <source>
        <dbReference type="SAM" id="MobiDB-lite"/>
    </source>
</evidence>
<dbReference type="InterPro" id="IPR051100">
    <property type="entry name" value="DnaJ_subfamily_B/C"/>
</dbReference>
<feature type="region of interest" description="Disordered" evidence="1">
    <location>
        <begin position="100"/>
        <end position="130"/>
    </location>
</feature>
<sequence>MGKDGETKGKRCAGRRPENVGVVLPAQACGETLYALLRVAEDCDDSELRAAYRQRALEEHPDKGGSQERFDEITRAWGILENADRRDAYDAELSKGRARAQLVEGGPARPREAGGAEQRQDLTKKTAPRIGSVRNKDNRRCESQWIGETSGGAMVAQIRLAIQDDQASHAVADPGELVTDQASSRERPEKPPDELVEALWEKFVTLNPGVKKQWLGTLSGRQRQALKDRAKVQEAKDLEKKKAWLSGKSGKR</sequence>
<dbReference type="Pfam" id="PF00226">
    <property type="entry name" value="DnaJ"/>
    <property type="match status" value="1"/>
</dbReference>
<dbReference type="SMART" id="SM00271">
    <property type="entry name" value="DnaJ"/>
    <property type="match status" value="1"/>
</dbReference>
<accession>A0ABN9UQT3</accession>
<dbReference type="Gene3D" id="1.10.287.110">
    <property type="entry name" value="DnaJ domain"/>
    <property type="match status" value="1"/>
</dbReference>
<evidence type="ECO:0000313" key="3">
    <source>
        <dbReference type="EMBL" id="CAK0862359.1"/>
    </source>
</evidence>
<feature type="compositionally biased region" description="Basic and acidic residues" evidence="1">
    <location>
        <begin position="109"/>
        <end position="124"/>
    </location>
</feature>
<evidence type="ECO:0000259" key="2">
    <source>
        <dbReference type="PROSITE" id="PS50076"/>
    </source>
</evidence>
<comment type="caution">
    <text evidence="3">The sequence shown here is derived from an EMBL/GenBank/DDBJ whole genome shotgun (WGS) entry which is preliminary data.</text>
</comment>
<proteinExistence type="predicted"/>
<evidence type="ECO:0000313" key="4">
    <source>
        <dbReference type="Proteomes" id="UP001189429"/>
    </source>
</evidence>
<dbReference type="InterPro" id="IPR001623">
    <property type="entry name" value="DnaJ_domain"/>
</dbReference>
<dbReference type="PANTHER" id="PTHR43908:SF3">
    <property type="entry name" value="AT29763P-RELATED"/>
    <property type="match status" value="1"/>
</dbReference>
<dbReference type="PROSITE" id="PS50076">
    <property type="entry name" value="DNAJ_2"/>
    <property type="match status" value="1"/>
</dbReference>
<name>A0ABN9UQT3_9DINO</name>
<gene>
    <name evidence="3" type="ORF">PCOR1329_LOCUS50796</name>
</gene>